<dbReference type="SUPFAM" id="SSF103054">
    <property type="entry name" value="General secretion pathway protein M, EpsM"/>
    <property type="match status" value="1"/>
</dbReference>
<comment type="similarity">
    <text evidence="2">Belongs to the GSP M family.</text>
</comment>
<evidence type="ECO:0000313" key="13">
    <source>
        <dbReference type="Proteomes" id="UP000270342"/>
    </source>
</evidence>
<keyword evidence="8 11" id="KW-1133">Transmembrane helix</keyword>
<dbReference type="AlphaFoldDB" id="A0A494YCR5"/>
<dbReference type="InterPro" id="IPR007690">
    <property type="entry name" value="T2SS_GspM"/>
</dbReference>
<accession>A0A494YCR5</accession>
<evidence type="ECO:0000256" key="4">
    <source>
        <dbReference type="ARBA" id="ARBA00022475"/>
    </source>
</evidence>
<evidence type="ECO:0000256" key="6">
    <source>
        <dbReference type="ARBA" id="ARBA00022692"/>
    </source>
</evidence>
<organism evidence="12 13">
    <name type="scientific">Pararobbsia silviterrae</name>
    <dbReference type="NCBI Taxonomy" id="1792498"/>
    <lineage>
        <taxon>Bacteria</taxon>
        <taxon>Pseudomonadati</taxon>
        <taxon>Pseudomonadota</taxon>
        <taxon>Betaproteobacteria</taxon>
        <taxon>Burkholderiales</taxon>
        <taxon>Burkholderiaceae</taxon>
        <taxon>Pararobbsia</taxon>
    </lineage>
</organism>
<dbReference type="GO" id="GO:0015628">
    <property type="term" value="P:protein secretion by the type II secretion system"/>
    <property type="evidence" value="ECO:0007669"/>
    <property type="project" value="InterPro"/>
</dbReference>
<dbReference type="Gene3D" id="3.30.1360.100">
    <property type="entry name" value="General secretion pathway protein M, EpsM"/>
    <property type="match status" value="1"/>
</dbReference>
<keyword evidence="10" id="KW-0175">Coiled coil</keyword>
<dbReference type="RefSeq" id="WP_121082174.1">
    <property type="nucleotide sequence ID" value="NZ_RBZU01000001.1"/>
</dbReference>
<keyword evidence="4" id="KW-1003">Cell membrane</keyword>
<dbReference type="InterPro" id="IPR023229">
    <property type="entry name" value="T2SS_M_periplasmic_sf"/>
</dbReference>
<dbReference type="OrthoDB" id="8563628at2"/>
<comment type="caution">
    <text evidence="12">The sequence shown here is derived from an EMBL/GenBank/DDBJ whole genome shotgun (WGS) entry which is preliminary data.</text>
</comment>
<evidence type="ECO:0000256" key="3">
    <source>
        <dbReference type="ARBA" id="ARBA00022448"/>
    </source>
</evidence>
<comment type="subcellular location">
    <subcellularLocation>
        <location evidence="1">Cell inner membrane</location>
        <topology evidence="1">Single-pass membrane protein</topology>
    </subcellularLocation>
</comment>
<dbReference type="GO" id="GO:0005886">
    <property type="term" value="C:plasma membrane"/>
    <property type="evidence" value="ECO:0007669"/>
    <property type="project" value="UniProtKB-SubCell"/>
</dbReference>
<dbReference type="EMBL" id="RBZU01000001">
    <property type="protein sequence ID" value="RKP58518.1"/>
    <property type="molecule type" value="Genomic_DNA"/>
</dbReference>
<protein>
    <submittedName>
        <fullName evidence="12">Type II secretion system protein M</fullName>
    </submittedName>
</protein>
<evidence type="ECO:0000256" key="7">
    <source>
        <dbReference type="ARBA" id="ARBA00022927"/>
    </source>
</evidence>
<keyword evidence="13" id="KW-1185">Reference proteome</keyword>
<evidence type="ECO:0000256" key="5">
    <source>
        <dbReference type="ARBA" id="ARBA00022519"/>
    </source>
</evidence>
<keyword evidence="6 11" id="KW-0812">Transmembrane</keyword>
<evidence type="ECO:0000256" key="9">
    <source>
        <dbReference type="ARBA" id="ARBA00023136"/>
    </source>
</evidence>
<keyword evidence="9 11" id="KW-0472">Membrane</keyword>
<dbReference type="Proteomes" id="UP000270342">
    <property type="component" value="Unassembled WGS sequence"/>
</dbReference>
<reference evidence="12 13" key="1">
    <citation type="submission" date="2018-10" db="EMBL/GenBank/DDBJ databases">
        <title>Robbsia sp. DHC34, isolated from soil.</title>
        <authorList>
            <person name="Gao Z.-H."/>
            <person name="Qiu L.-H."/>
        </authorList>
    </citation>
    <scope>NUCLEOTIDE SEQUENCE [LARGE SCALE GENOMIC DNA]</scope>
    <source>
        <strain evidence="12 13">DHC34</strain>
    </source>
</reference>
<keyword evidence="3" id="KW-0813">Transport</keyword>
<name>A0A494YCR5_9BURK</name>
<keyword evidence="5" id="KW-0997">Cell inner membrane</keyword>
<evidence type="ECO:0000256" key="8">
    <source>
        <dbReference type="ARBA" id="ARBA00022989"/>
    </source>
</evidence>
<evidence type="ECO:0000256" key="1">
    <source>
        <dbReference type="ARBA" id="ARBA00004377"/>
    </source>
</evidence>
<evidence type="ECO:0000256" key="10">
    <source>
        <dbReference type="SAM" id="Coils"/>
    </source>
</evidence>
<dbReference type="GO" id="GO:0015627">
    <property type="term" value="C:type II protein secretion system complex"/>
    <property type="evidence" value="ECO:0007669"/>
    <property type="project" value="InterPro"/>
</dbReference>
<feature type="transmembrane region" description="Helical" evidence="11">
    <location>
        <begin position="31"/>
        <end position="53"/>
    </location>
</feature>
<evidence type="ECO:0000256" key="11">
    <source>
        <dbReference type="SAM" id="Phobius"/>
    </source>
</evidence>
<proteinExistence type="inferred from homology"/>
<sequence>MKNTTSAQTWHAISTAIDEFWSAREPREKRLLTIGGIVLGVALFYSVCFAPAYEGRAELREALPDLRAQLAQMQAEAREARELQPAAQGVPPTGDALRQALTDSLGAHGLQAVQVTAIGNSVQVRGKNVPFGDWIGWLDDARKQNKVQVSEAEVTALDKPGQVDFDATLAPATSR</sequence>
<evidence type="ECO:0000256" key="2">
    <source>
        <dbReference type="ARBA" id="ARBA00010637"/>
    </source>
</evidence>
<feature type="coiled-coil region" evidence="10">
    <location>
        <begin position="56"/>
        <end position="83"/>
    </location>
</feature>
<dbReference type="Pfam" id="PF04612">
    <property type="entry name" value="T2SSM"/>
    <property type="match status" value="1"/>
</dbReference>
<evidence type="ECO:0000313" key="12">
    <source>
        <dbReference type="EMBL" id="RKP58518.1"/>
    </source>
</evidence>
<gene>
    <name evidence="12" type="ORF">D7S86_00760</name>
</gene>
<keyword evidence="7" id="KW-0653">Protein transport</keyword>